<feature type="transmembrane region" description="Helical" evidence="1">
    <location>
        <begin position="93"/>
        <end position="112"/>
    </location>
</feature>
<feature type="transmembrane region" description="Helical" evidence="1">
    <location>
        <begin position="132"/>
        <end position="149"/>
    </location>
</feature>
<keyword evidence="1" id="KW-0812">Transmembrane</keyword>
<dbReference type="Proteomes" id="UP000680514">
    <property type="component" value="Chromosome"/>
</dbReference>
<keyword evidence="1" id="KW-0472">Membrane</keyword>
<dbReference type="RefSeq" id="WP_213434862.1">
    <property type="nucleotide sequence ID" value="NZ_AP024546.1"/>
</dbReference>
<protein>
    <submittedName>
        <fullName evidence="2">Uncharacterized protein</fullName>
    </submittedName>
</protein>
<sequence>MGTYRFPFDLRHLLALVAFAWLASFAHEFTHHASGALICNGVGRMSLSLFANDAECGTRWPWTIAAGPALSYLLMWIGLAWIVVAARRGGDPWWGFALVIANKPFLRLLTAGMGGGDEGVLWDLAFPVAGRWLATATVLALSLPPLWTCWRALKPQHRGRVFAAAFVLPMLPLLPVPFIDRAVYGAWIDGKQCLAAAFGVPWSVWCIEGLVLVALLALRLLVAPRPASPVAAALR</sequence>
<evidence type="ECO:0000313" key="2">
    <source>
        <dbReference type="EMBL" id="BCT97114.1"/>
    </source>
</evidence>
<name>A0ABM7QHB0_9GAMM</name>
<evidence type="ECO:0000256" key="1">
    <source>
        <dbReference type="SAM" id="Phobius"/>
    </source>
</evidence>
<organism evidence="2 3">
    <name type="scientific">Lysobacter helvus</name>
    <dbReference type="NCBI Taxonomy" id="2675059"/>
    <lineage>
        <taxon>Bacteria</taxon>
        <taxon>Pseudomonadati</taxon>
        <taxon>Pseudomonadota</taxon>
        <taxon>Gammaproteobacteria</taxon>
        <taxon>Lysobacterales</taxon>
        <taxon>Lysobacteraceae</taxon>
        <taxon>Lysobacter</taxon>
    </lineage>
</organism>
<proteinExistence type="predicted"/>
<keyword evidence="3" id="KW-1185">Reference proteome</keyword>
<evidence type="ECO:0000313" key="3">
    <source>
        <dbReference type="Proteomes" id="UP000680514"/>
    </source>
</evidence>
<dbReference type="EMBL" id="AP024546">
    <property type="protein sequence ID" value="BCT97114.1"/>
    <property type="molecule type" value="Genomic_DNA"/>
</dbReference>
<reference evidence="2 3" key="1">
    <citation type="submission" date="2021-03" db="EMBL/GenBank/DDBJ databases">
        <title>Complete Genome Sequences of Two Lysobacter Strains Isolated from Sea Water (Lysobacter caseinilyticus) and Soil (Lysobacter helvus) in South Korea.</title>
        <authorList>
            <person name="Watanabe Y."/>
            <person name="Arakawa K."/>
        </authorList>
    </citation>
    <scope>NUCLEOTIDE SEQUENCE [LARGE SCALE GENOMIC DNA]</scope>
    <source>
        <strain evidence="2 3">D10</strain>
    </source>
</reference>
<accession>A0ABM7QHB0</accession>
<feature type="transmembrane region" description="Helical" evidence="1">
    <location>
        <begin position="161"/>
        <end position="179"/>
    </location>
</feature>
<feature type="transmembrane region" description="Helical" evidence="1">
    <location>
        <begin position="199"/>
        <end position="222"/>
    </location>
</feature>
<feature type="transmembrane region" description="Helical" evidence="1">
    <location>
        <begin position="59"/>
        <end position="86"/>
    </location>
</feature>
<keyword evidence="1" id="KW-1133">Transmembrane helix</keyword>
<gene>
    <name evidence="2" type="ORF">LYSHEL_29850</name>
</gene>